<organism evidence="1 2">
    <name type="scientific">Hohenbuehelia grisea</name>
    <dbReference type="NCBI Taxonomy" id="104357"/>
    <lineage>
        <taxon>Eukaryota</taxon>
        <taxon>Fungi</taxon>
        <taxon>Dikarya</taxon>
        <taxon>Basidiomycota</taxon>
        <taxon>Agaricomycotina</taxon>
        <taxon>Agaricomycetes</taxon>
        <taxon>Agaricomycetidae</taxon>
        <taxon>Agaricales</taxon>
        <taxon>Pleurotineae</taxon>
        <taxon>Pleurotaceae</taxon>
        <taxon>Hohenbuehelia</taxon>
    </lineage>
</organism>
<evidence type="ECO:0000313" key="2">
    <source>
        <dbReference type="Proteomes" id="UP001556367"/>
    </source>
</evidence>
<dbReference type="Proteomes" id="UP001556367">
    <property type="component" value="Unassembled WGS sequence"/>
</dbReference>
<sequence length="197" mass="21521">MMRSGLPGGVCIRHTLAASTMMGPDVSVYGLHRVRRQYVGSSTSACPTPIKYAREGSHTPPVEFTNTIIHSIMLFKVFTISALATVAFAQSVTLWAYNNKNCVDNVSAEKDTALPLTVGRCVDITDSYSFKNVVVGQPPDNLGHDCRVHIYPNLRCAETEFRTQGPLVADANTTCFNAPWWTTKGKNPTFFSAALVC</sequence>
<gene>
    <name evidence="1" type="ORF">HGRIS_000125</name>
</gene>
<protein>
    <submittedName>
        <fullName evidence="1">Uncharacterized protein</fullName>
    </submittedName>
</protein>
<comment type="caution">
    <text evidence="1">The sequence shown here is derived from an EMBL/GenBank/DDBJ whole genome shotgun (WGS) entry which is preliminary data.</text>
</comment>
<name>A0ABR3JQ45_9AGAR</name>
<dbReference type="EMBL" id="JASNQZ010000004">
    <property type="protein sequence ID" value="KAL0957944.1"/>
    <property type="molecule type" value="Genomic_DNA"/>
</dbReference>
<evidence type="ECO:0000313" key="1">
    <source>
        <dbReference type="EMBL" id="KAL0957944.1"/>
    </source>
</evidence>
<reference evidence="2" key="1">
    <citation type="submission" date="2024-06" db="EMBL/GenBank/DDBJ databases">
        <title>Multi-omics analyses provide insights into the biosynthesis of the anticancer antibiotic pleurotin in Hohenbuehelia grisea.</title>
        <authorList>
            <person name="Weaver J.A."/>
            <person name="Alberti F."/>
        </authorList>
    </citation>
    <scope>NUCLEOTIDE SEQUENCE [LARGE SCALE GENOMIC DNA]</scope>
    <source>
        <strain evidence="2">T-177</strain>
    </source>
</reference>
<proteinExistence type="predicted"/>
<accession>A0ABR3JQ45</accession>
<keyword evidence="2" id="KW-1185">Reference proteome</keyword>